<evidence type="ECO:0000259" key="4">
    <source>
        <dbReference type="Pfam" id="PF01593"/>
    </source>
</evidence>
<dbReference type="InterPro" id="IPR002937">
    <property type="entry name" value="Amino_oxidase"/>
</dbReference>
<dbReference type="Proteomes" id="UP000655420">
    <property type="component" value="Unassembled WGS sequence"/>
</dbReference>
<accession>A0A8J7M6P9</accession>
<feature type="domain" description="Amine oxidase" evidence="4">
    <location>
        <begin position="20"/>
        <end position="291"/>
    </location>
</feature>
<proteinExistence type="predicted"/>
<gene>
    <name evidence="5" type="ORF">H0I76_08315</name>
</gene>
<dbReference type="InterPro" id="IPR036188">
    <property type="entry name" value="FAD/NAD-bd_sf"/>
</dbReference>
<evidence type="ECO:0000256" key="2">
    <source>
        <dbReference type="ARBA" id="ARBA00038825"/>
    </source>
</evidence>
<dbReference type="SUPFAM" id="SSF51905">
    <property type="entry name" value="FAD/NAD(P)-binding domain"/>
    <property type="match status" value="1"/>
</dbReference>
<dbReference type="Pfam" id="PF01593">
    <property type="entry name" value="Amino_oxidase"/>
    <property type="match status" value="1"/>
</dbReference>
<evidence type="ECO:0000313" key="5">
    <source>
        <dbReference type="EMBL" id="MBK0399190.1"/>
    </source>
</evidence>
<evidence type="ECO:0000313" key="6">
    <source>
        <dbReference type="Proteomes" id="UP000655420"/>
    </source>
</evidence>
<dbReference type="Gene3D" id="3.50.50.60">
    <property type="entry name" value="FAD/NAD(P)-binding domain"/>
    <property type="match status" value="2"/>
</dbReference>
<comment type="caution">
    <text evidence="5">The sequence shown here is derived from an EMBL/GenBank/DDBJ whole genome shotgun (WGS) entry which is preliminary data.</text>
</comment>
<comment type="subunit">
    <text evidence="2">Interacts with COX5B; this interaction may contribute to localize PYROXD2 to the inner face of the inner mitochondrial membrane.</text>
</comment>
<comment type="function">
    <text evidence="1">Probable oxidoreductase that may play a role as regulator of mitochondrial function.</text>
</comment>
<protein>
    <recommendedName>
        <fullName evidence="3">Pyridine nucleotide-disulfide oxidoreductase domain-containing protein 2</fullName>
    </recommendedName>
</protein>
<dbReference type="EMBL" id="JAEHHL010000004">
    <property type="protein sequence ID" value="MBK0399190.1"/>
    <property type="molecule type" value="Genomic_DNA"/>
</dbReference>
<dbReference type="PANTHER" id="PTHR10668">
    <property type="entry name" value="PHYTOENE DEHYDROGENASE"/>
    <property type="match status" value="1"/>
</dbReference>
<reference evidence="5" key="1">
    <citation type="submission" date="2020-12" db="EMBL/GenBank/DDBJ databases">
        <title>Bacterial taxonomy.</title>
        <authorList>
            <person name="Pan X."/>
        </authorList>
    </citation>
    <scope>NUCLEOTIDE SEQUENCE</scope>
    <source>
        <strain evidence="5">M0105</strain>
    </source>
</reference>
<evidence type="ECO:0000256" key="3">
    <source>
        <dbReference type="ARBA" id="ARBA00040298"/>
    </source>
</evidence>
<name>A0A8J7M6P9_9RHOB</name>
<dbReference type="GO" id="GO:0016491">
    <property type="term" value="F:oxidoreductase activity"/>
    <property type="evidence" value="ECO:0007669"/>
    <property type="project" value="UniProtKB-KW"/>
</dbReference>
<evidence type="ECO:0000256" key="1">
    <source>
        <dbReference type="ARBA" id="ARBA00037217"/>
    </source>
</evidence>
<organism evidence="5 6">
    <name type="scientific">Thermohalobaculum xanthum</name>
    <dbReference type="NCBI Taxonomy" id="2753746"/>
    <lineage>
        <taxon>Bacteria</taxon>
        <taxon>Pseudomonadati</taxon>
        <taxon>Pseudomonadota</taxon>
        <taxon>Alphaproteobacteria</taxon>
        <taxon>Rhodobacterales</taxon>
        <taxon>Paracoccaceae</taxon>
        <taxon>Thermohalobaculum</taxon>
    </lineage>
</organism>
<sequence length="519" mass="52975">MAFDHNRRPRAVVIGAGVNGLAAAATLAARGVDVTVVERGRGPGGMMTGAGQGELGHFVWNLHPAALAELGLGAADLGLGAEVATVLLAADGRHVVIEGEAISFADGTPHPDAAAYRALRARLARFAAVLAPLATAAPPRLGSGMLNRAGLSDLAQLARTGLGLRRLPRDARREFLRVLLSNAADLVRDELPDGPLAASLVFDAILGGRAAPGAPGTVLALLWRHAGGGRRRPAGGMAALARRIAGAAEARGVTIRYDATAAGIEVEGDRVRGLRLGSGEVIAAEMVLSSLGAMPTLRLAGPAHFDAEACRRIRGLRCEGTTARLDLRLAEMPRIEGLDGRLAGARLLLAPSVAAIEAACRPVKYGAIPASPVAEVLIEPGDGGAEGPAHLSALVQHVPYAPECGWTEAAREALAAAVIGALGTHMPGLPGLVTESRLATPRDIETMTGAPGGHWHHAELAADQMLTLRPVNGMARYASSLPGLWFCGAGAHPGGDITGLPGRNAALAAAADLGQGVTR</sequence>
<dbReference type="PANTHER" id="PTHR10668:SF103">
    <property type="entry name" value="PYRIDINE NUCLEOTIDE-DISULFIDE OXIDOREDUCTASE DOMAIN-CONTAINING PROTEIN 2"/>
    <property type="match status" value="1"/>
</dbReference>
<keyword evidence="6" id="KW-1185">Reference proteome</keyword>
<dbReference type="AlphaFoldDB" id="A0A8J7M6P9"/>
<dbReference type="RefSeq" id="WP_200609213.1">
    <property type="nucleotide sequence ID" value="NZ_JAEHHL010000004.1"/>
</dbReference>